<keyword evidence="7" id="KW-0732">Signal</keyword>
<keyword evidence="6" id="KW-0482">Metalloprotease</keyword>
<evidence type="ECO:0000256" key="2">
    <source>
        <dbReference type="ARBA" id="ARBA00022670"/>
    </source>
</evidence>
<dbReference type="InterPro" id="IPR051156">
    <property type="entry name" value="Mito/Outer_Membr_Metalloprot"/>
</dbReference>
<evidence type="ECO:0000256" key="5">
    <source>
        <dbReference type="ARBA" id="ARBA00022833"/>
    </source>
</evidence>
<keyword evidence="5" id="KW-0862">Zinc</keyword>
<sequence length="459" mass="48633">MKRPLLRLCRHLAVFFTALSVTLTPVAAQSRSEKTRLPVVRDAEIEALVADYARPLLQAAGLSRSGIQIVLINSSGFNAFVAGRRIFINTGAITATETPNQLIGIIAHEIGHLAGGHQQRLREQLERSQTIAIVAGLLGAGIAVAGASTGAGGAAQAGAGLMTGGSAAAQRSLLSYQRGEESAADRTALTYLDRTGQSGKGLLETFSTLDRNNLFASARSNYLSSHPMPRDRIAALEAAARESRHFGRADPPALVERHNFARAKIAAYNGGMADVRRLFARDPRGLPALYGDAIATQLAGSTASGLQKIDALIAARPNNPWFHEMRGETLMAAGRASEAAAAYARAVQLDGTNSGILKAQVGQAIVSSGDRSQMPKAIEMIRAGLQSDPANAAAYRFLAMAYGHLGEVGQAELATAEGYWHGGNIRQAQIFATRAQQKLKRGSPSWLQAQDIIQTKPRS</sequence>
<feature type="domain" description="Peptidase M48" evidence="8">
    <location>
        <begin position="42"/>
        <end position="238"/>
    </location>
</feature>
<comment type="cofactor">
    <cofactor evidence="1">
        <name>Zn(2+)</name>
        <dbReference type="ChEBI" id="CHEBI:29105"/>
    </cofactor>
</comment>
<comment type="caution">
    <text evidence="9">The sequence shown here is derived from an EMBL/GenBank/DDBJ whole genome shotgun (WGS) entry which is preliminary data.</text>
</comment>
<evidence type="ECO:0000256" key="4">
    <source>
        <dbReference type="ARBA" id="ARBA00022801"/>
    </source>
</evidence>
<dbReference type="InterPro" id="IPR011990">
    <property type="entry name" value="TPR-like_helical_dom_sf"/>
</dbReference>
<dbReference type="Proteomes" id="UP000588647">
    <property type="component" value="Unassembled WGS sequence"/>
</dbReference>
<name>A0A7W6HAJ4_9HYPH</name>
<dbReference type="AlphaFoldDB" id="A0A7W6HAJ4"/>
<dbReference type="RefSeq" id="WP_183206161.1">
    <property type="nucleotide sequence ID" value="NZ_JAAAMM010000001.1"/>
</dbReference>
<dbReference type="GO" id="GO:0004222">
    <property type="term" value="F:metalloendopeptidase activity"/>
    <property type="evidence" value="ECO:0007669"/>
    <property type="project" value="InterPro"/>
</dbReference>
<dbReference type="PANTHER" id="PTHR22726">
    <property type="entry name" value="METALLOENDOPEPTIDASE OMA1"/>
    <property type="match status" value="1"/>
</dbReference>
<dbReference type="PANTHER" id="PTHR22726:SF1">
    <property type="entry name" value="METALLOENDOPEPTIDASE OMA1, MITOCHONDRIAL"/>
    <property type="match status" value="1"/>
</dbReference>
<keyword evidence="4" id="KW-0378">Hydrolase</keyword>
<keyword evidence="2 9" id="KW-0645">Protease</keyword>
<proteinExistence type="predicted"/>
<evidence type="ECO:0000256" key="1">
    <source>
        <dbReference type="ARBA" id="ARBA00001947"/>
    </source>
</evidence>
<feature type="chain" id="PRO_5031184381" evidence="7">
    <location>
        <begin position="28"/>
        <end position="459"/>
    </location>
</feature>
<evidence type="ECO:0000259" key="8">
    <source>
        <dbReference type="Pfam" id="PF01435"/>
    </source>
</evidence>
<dbReference type="EMBL" id="JACIEM010000001">
    <property type="protein sequence ID" value="MBB4001660.1"/>
    <property type="molecule type" value="Genomic_DNA"/>
</dbReference>
<dbReference type="Gene3D" id="3.30.2010.10">
    <property type="entry name" value="Metalloproteases ('zincins'), catalytic domain"/>
    <property type="match status" value="1"/>
</dbReference>
<organism evidence="9 10">
    <name type="scientific">Aurantimonas endophytica</name>
    <dbReference type="NCBI Taxonomy" id="1522175"/>
    <lineage>
        <taxon>Bacteria</taxon>
        <taxon>Pseudomonadati</taxon>
        <taxon>Pseudomonadota</taxon>
        <taxon>Alphaproteobacteria</taxon>
        <taxon>Hyphomicrobiales</taxon>
        <taxon>Aurantimonadaceae</taxon>
        <taxon>Aurantimonas</taxon>
    </lineage>
</organism>
<dbReference type="GO" id="GO:0051603">
    <property type="term" value="P:proteolysis involved in protein catabolic process"/>
    <property type="evidence" value="ECO:0007669"/>
    <property type="project" value="TreeGrafter"/>
</dbReference>
<evidence type="ECO:0000313" key="9">
    <source>
        <dbReference type="EMBL" id="MBB4001660.1"/>
    </source>
</evidence>
<accession>A0A7W6HAJ4</accession>
<keyword evidence="10" id="KW-1185">Reference proteome</keyword>
<dbReference type="InterPro" id="IPR001915">
    <property type="entry name" value="Peptidase_M48"/>
</dbReference>
<dbReference type="GO" id="GO:0016020">
    <property type="term" value="C:membrane"/>
    <property type="evidence" value="ECO:0007669"/>
    <property type="project" value="TreeGrafter"/>
</dbReference>
<dbReference type="GO" id="GO:0046872">
    <property type="term" value="F:metal ion binding"/>
    <property type="evidence" value="ECO:0007669"/>
    <property type="project" value="UniProtKB-KW"/>
</dbReference>
<dbReference type="SUPFAM" id="SSF48452">
    <property type="entry name" value="TPR-like"/>
    <property type="match status" value="1"/>
</dbReference>
<dbReference type="Gene3D" id="1.25.40.10">
    <property type="entry name" value="Tetratricopeptide repeat domain"/>
    <property type="match status" value="1"/>
</dbReference>
<keyword evidence="3" id="KW-0479">Metal-binding</keyword>
<dbReference type="Pfam" id="PF01435">
    <property type="entry name" value="Peptidase_M48"/>
    <property type="match status" value="1"/>
</dbReference>
<evidence type="ECO:0000256" key="3">
    <source>
        <dbReference type="ARBA" id="ARBA00022723"/>
    </source>
</evidence>
<reference evidence="9 10" key="1">
    <citation type="submission" date="2020-08" db="EMBL/GenBank/DDBJ databases">
        <title>Genomic Encyclopedia of Type Strains, Phase IV (KMG-IV): sequencing the most valuable type-strain genomes for metagenomic binning, comparative biology and taxonomic classification.</title>
        <authorList>
            <person name="Goeker M."/>
        </authorList>
    </citation>
    <scope>NUCLEOTIDE SEQUENCE [LARGE SCALE GENOMIC DNA]</scope>
    <source>
        <strain evidence="9 10">DSM 103570</strain>
    </source>
</reference>
<evidence type="ECO:0000256" key="7">
    <source>
        <dbReference type="SAM" id="SignalP"/>
    </source>
</evidence>
<dbReference type="CDD" id="cd07324">
    <property type="entry name" value="M48C_Oma1-like"/>
    <property type="match status" value="1"/>
</dbReference>
<feature type="signal peptide" evidence="7">
    <location>
        <begin position="1"/>
        <end position="27"/>
    </location>
</feature>
<evidence type="ECO:0000256" key="6">
    <source>
        <dbReference type="ARBA" id="ARBA00023049"/>
    </source>
</evidence>
<evidence type="ECO:0000313" key="10">
    <source>
        <dbReference type="Proteomes" id="UP000588647"/>
    </source>
</evidence>
<gene>
    <name evidence="9" type="ORF">GGR03_000707</name>
</gene>
<protein>
    <submittedName>
        <fullName evidence="9">Putative Zn-dependent protease</fullName>
    </submittedName>
</protein>